<keyword evidence="4" id="KW-0808">Transferase</keyword>
<dbReference type="KEGG" id="abac:LuPra_02129"/>
<proteinExistence type="predicted"/>
<evidence type="ECO:0000313" key="5">
    <source>
        <dbReference type="Proteomes" id="UP000076079"/>
    </source>
</evidence>
<protein>
    <submittedName>
        <fullName evidence="4">Serine/threonine-protein kinase PknD</fullName>
        <ecNumber evidence="4">2.7.11.1</ecNumber>
    </submittedName>
</protein>
<feature type="domain" description="Teneurin NHL" evidence="3">
    <location>
        <begin position="257"/>
        <end position="313"/>
    </location>
</feature>
<dbReference type="PANTHER" id="PTHR46388:SF2">
    <property type="entry name" value="NHL REPEAT-CONTAINING PROTEIN 2"/>
    <property type="match status" value="1"/>
</dbReference>
<dbReference type="STRING" id="1855912.LuPra_02129"/>
<dbReference type="OrthoDB" id="128282at2"/>
<keyword evidence="4" id="KW-0418">Kinase</keyword>
<gene>
    <name evidence="4" type="primary">pknD_1</name>
    <name evidence="4" type="ORF">LuPra_02129</name>
</gene>
<keyword evidence="1" id="KW-0677">Repeat</keyword>
<dbReference type="Pfam" id="PF01436">
    <property type="entry name" value="NHL"/>
    <property type="match status" value="1"/>
</dbReference>
<dbReference type="EC" id="2.7.11.1" evidence="4"/>
<evidence type="ECO:0000256" key="1">
    <source>
        <dbReference type="ARBA" id="ARBA00022737"/>
    </source>
</evidence>
<dbReference type="Gene3D" id="2.120.10.30">
    <property type="entry name" value="TolB, C-terminal domain"/>
    <property type="match status" value="3"/>
</dbReference>
<evidence type="ECO:0000259" key="3">
    <source>
        <dbReference type="Pfam" id="PF25021"/>
    </source>
</evidence>
<sequence length="354" mass="37118" precursor="true">MHRREALATLLATFTSSAAFAARPQVSTLIGTGVPGYSDRQVNNPYGLVIGPDRALFFCDLDNQRVRRLDLRTGTTSTVAGNGQKAYVGDGGKATDASLSMPHEIQFDAAGHLYIAERDSHVVRRVHGGTGVISTLAGTGTAGFSGDGGPASRAQLRQPHSIAVEPGGRRLLICDVGNHRLRAVDLGTGSIQTVGGTGERLPTPDGARLEGTPLNGPRTMAFDRSGTLYLALREGNAIHRVAPATRTIHHVAGTGAQGYTGDGGPARLATLAGPKGLAWARGALYVVDTENHVIRRIDLRSGVITTVLGTGQRGDGPEPEPLKCALSRPHGVLVDSRGVIYVGDSEAHRIRMLA</sequence>
<dbReference type="AlphaFoldDB" id="A0A143PKZ2"/>
<dbReference type="GO" id="GO:0004674">
    <property type="term" value="F:protein serine/threonine kinase activity"/>
    <property type="evidence" value="ECO:0007669"/>
    <property type="project" value="UniProtKB-EC"/>
</dbReference>
<dbReference type="InterPro" id="IPR056822">
    <property type="entry name" value="TEN_NHL"/>
</dbReference>
<dbReference type="EMBL" id="CP015136">
    <property type="protein sequence ID" value="AMY08923.1"/>
    <property type="molecule type" value="Genomic_DNA"/>
</dbReference>
<dbReference type="PANTHER" id="PTHR46388">
    <property type="entry name" value="NHL REPEAT-CONTAINING PROTEIN 2"/>
    <property type="match status" value="1"/>
</dbReference>
<evidence type="ECO:0000256" key="2">
    <source>
        <dbReference type="SAM" id="SignalP"/>
    </source>
</evidence>
<dbReference type="InterPro" id="IPR001258">
    <property type="entry name" value="NHL_repeat"/>
</dbReference>
<dbReference type="RefSeq" id="WP_110170705.1">
    <property type="nucleotide sequence ID" value="NZ_CP015136.1"/>
</dbReference>
<keyword evidence="5" id="KW-1185">Reference proteome</keyword>
<dbReference type="SUPFAM" id="SSF101898">
    <property type="entry name" value="NHL repeat"/>
    <property type="match status" value="1"/>
</dbReference>
<dbReference type="Proteomes" id="UP000076079">
    <property type="component" value="Chromosome"/>
</dbReference>
<dbReference type="InterPro" id="IPR011042">
    <property type="entry name" value="6-blade_b-propeller_TolB-like"/>
</dbReference>
<feature type="chain" id="PRO_5007511572" evidence="2">
    <location>
        <begin position="22"/>
        <end position="354"/>
    </location>
</feature>
<accession>A0A143PKZ2</accession>
<dbReference type="Pfam" id="PF25021">
    <property type="entry name" value="TEN_NHL"/>
    <property type="match status" value="2"/>
</dbReference>
<keyword evidence="2" id="KW-0732">Signal</keyword>
<feature type="domain" description="Teneurin NHL" evidence="3">
    <location>
        <begin position="85"/>
        <end position="243"/>
    </location>
</feature>
<reference evidence="4 5" key="1">
    <citation type="journal article" date="2016" name="Genome Announc.">
        <title>First Complete Genome Sequence of a Subdivision 6 Acidobacterium Strain.</title>
        <authorList>
            <person name="Huang S."/>
            <person name="Vieira S."/>
            <person name="Bunk B."/>
            <person name="Riedel T."/>
            <person name="Sproer C."/>
            <person name="Overmann J."/>
        </authorList>
    </citation>
    <scope>NUCLEOTIDE SEQUENCE [LARGE SCALE GENOMIC DNA]</scope>
    <source>
        <strain evidence="5">DSM 100886 HEG_-6_39</strain>
    </source>
</reference>
<evidence type="ECO:0000313" key="4">
    <source>
        <dbReference type="EMBL" id="AMY08923.1"/>
    </source>
</evidence>
<reference evidence="5" key="2">
    <citation type="submission" date="2016-04" db="EMBL/GenBank/DDBJ databases">
        <title>First Complete Genome Sequence of a Subdivision 6 Acidobacterium.</title>
        <authorList>
            <person name="Huang S."/>
            <person name="Vieira S."/>
            <person name="Bunk B."/>
            <person name="Riedel T."/>
            <person name="Sproeer C."/>
            <person name="Overmann J."/>
        </authorList>
    </citation>
    <scope>NUCLEOTIDE SEQUENCE [LARGE SCALE GENOMIC DNA]</scope>
    <source>
        <strain evidence="5">DSM 100886 HEG_-6_39</strain>
    </source>
</reference>
<feature type="signal peptide" evidence="2">
    <location>
        <begin position="1"/>
        <end position="21"/>
    </location>
</feature>
<name>A0A143PKZ2_LUTPR</name>
<organism evidence="4 5">
    <name type="scientific">Luteitalea pratensis</name>
    <dbReference type="NCBI Taxonomy" id="1855912"/>
    <lineage>
        <taxon>Bacteria</taxon>
        <taxon>Pseudomonadati</taxon>
        <taxon>Acidobacteriota</taxon>
        <taxon>Vicinamibacteria</taxon>
        <taxon>Vicinamibacterales</taxon>
        <taxon>Vicinamibacteraceae</taxon>
        <taxon>Luteitalea</taxon>
    </lineage>
</organism>